<gene>
    <name evidence="2" type="ORF">J4G33_06595</name>
</gene>
<dbReference type="Proteomes" id="UP000664209">
    <property type="component" value="Unassembled WGS sequence"/>
</dbReference>
<dbReference type="Gene3D" id="3.30.460.10">
    <property type="entry name" value="Beta Polymerase, domain 2"/>
    <property type="match status" value="1"/>
</dbReference>
<evidence type="ECO:0000313" key="3">
    <source>
        <dbReference type="Proteomes" id="UP000664209"/>
    </source>
</evidence>
<dbReference type="SUPFAM" id="SSF81301">
    <property type="entry name" value="Nucleotidyltransferase"/>
    <property type="match status" value="1"/>
</dbReference>
<dbReference type="InterPro" id="IPR007685">
    <property type="entry name" value="RelA_SpoT"/>
</dbReference>
<dbReference type="AlphaFoldDB" id="A0A939LRS1"/>
<dbReference type="Pfam" id="PF04607">
    <property type="entry name" value="RelA_SpoT"/>
    <property type="match status" value="1"/>
</dbReference>
<reference evidence="2" key="1">
    <citation type="submission" date="2021-03" db="EMBL/GenBank/DDBJ databases">
        <title>Actinotalea soli sp. nov., isolated from soil.</title>
        <authorList>
            <person name="Ping W."/>
            <person name="Zhang J."/>
        </authorList>
    </citation>
    <scope>NUCLEOTIDE SEQUENCE</scope>
    <source>
        <strain evidence="2">BY-33</strain>
    </source>
</reference>
<dbReference type="EMBL" id="JAGEMK010000002">
    <property type="protein sequence ID" value="MBO1751470.1"/>
    <property type="molecule type" value="Genomic_DNA"/>
</dbReference>
<dbReference type="Gene3D" id="1.10.287.860">
    <property type="entry name" value="Nucleotidyltransferase"/>
    <property type="match status" value="1"/>
</dbReference>
<dbReference type="SMART" id="SM00954">
    <property type="entry name" value="RelA_SpoT"/>
    <property type="match status" value="1"/>
</dbReference>
<protein>
    <submittedName>
        <fullName evidence="2">GTP pyrophosphokinase family protein</fullName>
    </submittedName>
</protein>
<accession>A0A939LRS1</accession>
<evidence type="ECO:0000259" key="1">
    <source>
        <dbReference type="SMART" id="SM00954"/>
    </source>
</evidence>
<organism evidence="2 3">
    <name type="scientific">Actinotalea soli</name>
    <dbReference type="NCBI Taxonomy" id="2819234"/>
    <lineage>
        <taxon>Bacteria</taxon>
        <taxon>Bacillati</taxon>
        <taxon>Actinomycetota</taxon>
        <taxon>Actinomycetes</taxon>
        <taxon>Micrococcales</taxon>
        <taxon>Cellulomonadaceae</taxon>
        <taxon>Actinotalea</taxon>
    </lineage>
</organism>
<dbReference type="InterPro" id="IPR043519">
    <property type="entry name" value="NT_sf"/>
</dbReference>
<proteinExistence type="predicted"/>
<dbReference type="PANTHER" id="PTHR47837:SF2">
    <property type="entry name" value="GTP PYROPHOSPHOKINASE YWAC"/>
    <property type="match status" value="1"/>
</dbReference>
<dbReference type="GO" id="GO:0015969">
    <property type="term" value="P:guanosine tetraphosphate metabolic process"/>
    <property type="evidence" value="ECO:0007669"/>
    <property type="project" value="InterPro"/>
</dbReference>
<evidence type="ECO:0000313" key="2">
    <source>
        <dbReference type="EMBL" id="MBO1751470.1"/>
    </source>
</evidence>
<comment type="caution">
    <text evidence="2">The sequence shown here is derived from an EMBL/GenBank/DDBJ whole genome shotgun (WGS) entry which is preliminary data.</text>
</comment>
<name>A0A939LRS1_9CELL</name>
<keyword evidence="3" id="KW-1185">Reference proteome</keyword>
<sequence length="262" mass="29549">MPLPPGAAVRLAGLDRGLDAGTLDDLTALRVEFTRFMLQYQFGIDEVSTKISILREEFRHLHDYNPIEHVSARLKSPDSLIAKVARKGCDPSFAAIRENITDIAGIRVTCSFTSDVYRVRDMLAAQSDITVLDVKDYVAEPKPNGYRSLHVLLEIPVFLSRSVVPVTVEVQIRTIAMDFWASLEHKIYYKYDKEVPDDVLADLREAAEQANRLDDAMEGLHRRVHGEVDLSQRADYPLVPDDDVLQRLRSIRALRDPHGPTG</sequence>
<feature type="domain" description="RelA/SpoT" evidence="1">
    <location>
        <begin position="72"/>
        <end position="195"/>
    </location>
</feature>
<dbReference type="InterPro" id="IPR052366">
    <property type="entry name" value="GTP_Pyrophosphokinase"/>
</dbReference>
<dbReference type="CDD" id="cd05399">
    <property type="entry name" value="NT_Rel-Spo_like"/>
    <property type="match status" value="1"/>
</dbReference>
<dbReference type="PANTHER" id="PTHR47837">
    <property type="entry name" value="GTP PYROPHOSPHOKINASE YJBM"/>
    <property type="match status" value="1"/>
</dbReference>